<keyword evidence="1" id="KW-0175">Coiled coil</keyword>
<reference evidence="3 4" key="1">
    <citation type="submission" date="2018-04" db="EMBL/GenBank/DDBJ databases">
        <title>Pedobacter chongqingensis sp. nov., isolated from a rottenly hemp rope.</title>
        <authorList>
            <person name="Cai Y."/>
        </authorList>
    </citation>
    <scope>NUCLEOTIDE SEQUENCE [LARGE SCALE GENOMIC DNA]</scope>
    <source>
        <strain evidence="3 4">FJ4-8</strain>
    </source>
</reference>
<comment type="caution">
    <text evidence="3">The sequence shown here is derived from an EMBL/GenBank/DDBJ whole genome shotgun (WGS) entry which is preliminary data.</text>
</comment>
<dbReference type="Proteomes" id="UP000245647">
    <property type="component" value="Unassembled WGS sequence"/>
</dbReference>
<dbReference type="EMBL" id="QEAS01000002">
    <property type="protein sequence ID" value="PWG82057.1"/>
    <property type="molecule type" value="Genomic_DNA"/>
</dbReference>
<organism evidence="3 4">
    <name type="scientific">Pararcticibacter amylolyticus</name>
    <dbReference type="NCBI Taxonomy" id="2173175"/>
    <lineage>
        <taxon>Bacteria</taxon>
        <taxon>Pseudomonadati</taxon>
        <taxon>Bacteroidota</taxon>
        <taxon>Sphingobacteriia</taxon>
        <taxon>Sphingobacteriales</taxon>
        <taxon>Sphingobacteriaceae</taxon>
        <taxon>Pararcticibacter</taxon>
    </lineage>
</organism>
<evidence type="ECO:0000256" key="1">
    <source>
        <dbReference type="SAM" id="Coils"/>
    </source>
</evidence>
<dbReference type="AlphaFoldDB" id="A0A2U2PKW6"/>
<protein>
    <submittedName>
        <fullName evidence="3">Uncharacterized protein</fullName>
    </submittedName>
</protein>
<name>A0A2U2PKW6_9SPHI</name>
<feature type="coiled-coil region" evidence="1">
    <location>
        <begin position="1"/>
        <end position="28"/>
    </location>
</feature>
<proteinExistence type="predicted"/>
<evidence type="ECO:0000313" key="3">
    <source>
        <dbReference type="EMBL" id="PWG82057.1"/>
    </source>
</evidence>
<keyword evidence="4" id="KW-1185">Reference proteome</keyword>
<sequence length="108" mass="12491">MERLQSIKQQYEALLVKIEALIEEEANKLPQGLIVEICQTYVPGFAKGKYFNFAMHINLGEIDQDVLQEIEKERASRRADPASNYPDQKQLPHRIQTDAGIYQRRTDS</sequence>
<accession>A0A2U2PKW6</accession>
<evidence type="ECO:0000256" key="2">
    <source>
        <dbReference type="SAM" id="MobiDB-lite"/>
    </source>
</evidence>
<evidence type="ECO:0000313" key="4">
    <source>
        <dbReference type="Proteomes" id="UP000245647"/>
    </source>
</evidence>
<gene>
    <name evidence="3" type="ORF">DDR33_03285</name>
</gene>
<feature type="region of interest" description="Disordered" evidence="2">
    <location>
        <begin position="73"/>
        <end position="108"/>
    </location>
</feature>